<gene>
    <name evidence="1" type="ORF">V6N12_019278</name>
</gene>
<dbReference type="Proteomes" id="UP001472677">
    <property type="component" value="Unassembled WGS sequence"/>
</dbReference>
<organism evidence="1 2">
    <name type="scientific">Hibiscus sabdariffa</name>
    <name type="common">roselle</name>
    <dbReference type="NCBI Taxonomy" id="183260"/>
    <lineage>
        <taxon>Eukaryota</taxon>
        <taxon>Viridiplantae</taxon>
        <taxon>Streptophyta</taxon>
        <taxon>Embryophyta</taxon>
        <taxon>Tracheophyta</taxon>
        <taxon>Spermatophyta</taxon>
        <taxon>Magnoliopsida</taxon>
        <taxon>eudicotyledons</taxon>
        <taxon>Gunneridae</taxon>
        <taxon>Pentapetalae</taxon>
        <taxon>rosids</taxon>
        <taxon>malvids</taxon>
        <taxon>Malvales</taxon>
        <taxon>Malvaceae</taxon>
        <taxon>Malvoideae</taxon>
        <taxon>Hibiscus</taxon>
    </lineage>
</organism>
<dbReference type="EMBL" id="JBBPBM010000329">
    <property type="protein sequence ID" value="KAK8497122.1"/>
    <property type="molecule type" value="Genomic_DNA"/>
</dbReference>
<sequence>MVGCLGPILSGLTKDDNKDDFVRRIQHEAESVGGYDVYQSLKLSSILRYINSYRAIKCATALVHGETGLKPDINVVDPHVGFTLLHLVSNDPVLIEFYLRHGARTDIRCEGRLPLDSAIQRIRYVFRGAWSTRQSVYMTIVLMCGFHDMSKHLDCVRLLFRATKEVEKEIYGYVKDEIVSLMPSQIALVSTTEEVLDELNNKLETMMSMLRMIEVFERVGDKIELYRQYLFKIL</sequence>
<reference evidence="1 2" key="1">
    <citation type="journal article" date="2024" name="G3 (Bethesda)">
        <title>Genome assembly of Hibiscus sabdariffa L. provides insights into metabolisms of medicinal natural products.</title>
        <authorList>
            <person name="Kim T."/>
        </authorList>
    </citation>
    <scope>NUCLEOTIDE SEQUENCE [LARGE SCALE GENOMIC DNA]</scope>
    <source>
        <strain evidence="1">TK-2024</strain>
        <tissue evidence="1">Old leaves</tissue>
    </source>
</reference>
<keyword evidence="2" id="KW-1185">Reference proteome</keyword>
<evidence type="ECO:0000313" key="1">
    <source>
        <dbReference type="EMBL" id="KAK8497122.1"/>
    </source>
</evidence>
<comment type="caution">
    <text evidence="1">The sequence shown here is derived from an EMBL/GenBank/DDBJ whole genome shotgun (WGS) entry which is preliminary data.</text>
</comment>
<evidence type="ECO:0000313" key="2">
    <source>
        <dbReference type="Proteomes" id="UP001472677"/>
    </source>
</evidence>
<protein>
    <recommendedName>
        <fullName evidence="3">Ankyrin repeat protein</fullName>
    </recommendedName>
</protein>
<evidence type="ECO:0008006" key="3">
    <source>
        <dbReference type="Google" id="ProtNLM"/>
    </source>
</evidence>
<accession>A0ABR2ATX1</accession>
<name>A0ABR2ATX1_9ROSI</name>
<proteinExistence type="predicted"/>